<dbReference type="GO" id="GO:0005802">
    <property type="term" value="C:trans-Golgi network"/>
    <property type="evidence" value="ECO:0007669"/>
    <property type="project" value="TreeGrafter"/>
</dbReference>
<comment type="caution">
    <text evidence="2">The sequence shown here is derived from an EMBL/GenBank/DDBJ whole genome shotgun (WGS) entry which is preliminary data.</text>
</comment>
<evidence type="ECO:0000313" key="2">
    <source>
        <dbReference type="EMBL" id="OMJ90732.1"/>
    </source>
</evidence>
<dbReference type="PANTHER" id="PTHR13297:SF5">
    <property type="entry name" value="TBC1 DOMAIN FAMILY MEMBER 23"/>
    <property type="match status" value="1"/>
</dbReference>
<sequence length="631" mass="73440">MKRGDNRISRVQKWKAFLLPEEPQDFEIKCSLDMPNQRVIKTDAERTRNKLLNKNEKSMLEILLTFYCKQEQIFYKQGLNEVLAPFMIFMREGLSPCKAYCYFKNFVKNYLPCMFVDKEFKALQAQFLLFRLLIRYYDPEVSIFLAAYNIEPELYCMPWFLTLLASKIQDIEIVYKLWESYMDENDRLFIMFIASAFLLKNRLKILRSDPSSIAQTISELTISTQEDLNEVLIRAGELKRNLPYSLYINLYFTDFYNLSNIEREIAKFDNQSCLTIQPREIIQRCFPVLATCASCSNSKGTCIWCSKSNHPVPLIIIDCRTEVEREAGMIPNTLPLDSRAYQDVDTLVSIPDQYRDLKETFHITLLGSRGFRYNGNEESETDVVQNMIEGLLKAFFKKSFPYVSIVEGGYFACHEMAYSAKLEFDGHNAEYCMVCNPEGPRVSYVLKRRLNSLRRSFMGKVKSALSYAGSAFRAINFKQDELPETTISSRSSTVYRSNLIYKMELDAWKRDNSVSFYYGKKFDRELSSIYPEDYIIIVTRTEVLLSTPFDDKPNASEDTPVSILIEHAKIKDLLKITSKRSSQSTLTFYFRNTSEFVFSYTLRSPQEAKNCISQVGSYFNILRPQGNSNER</sequence>
<dbReference type="SMART" id="SM00164">
    <property type="entry name" value="TBC"/>
    <property type="match status" value="1"/>
</dbReference>
<proteinExistence type="predicted"/>
<evidence type="ECO:0000259" key="1">
    <source>
        <dbReference type="PROSITE" id="PS50086"/>
    </source>
</evidence>
<dbReference type="Pfam" id="PF00566">
    <property type="entry name" value="RabGAP-TBC"/>
    <property type="match status" value="1"/>
</dbReference>
<dbReference type="GO" id="GO:0099041">
    <property type="term" value="P:vesicle tethering to Golgi"/>
    <property type="evidence" value="ECO:0007669"/>
    <property type="project" value="TreeGrafter"/>
</dbReference>
<reference evidence="2 3" key="1">
    <citation type="submission" date="2016-11" db="EMBL/GenBank/DDBJ databases">
        <title>The macronuclear genome of Stentor coeruleus: a giant cell with tiny introns.</title>
        <authorList>
            <person name="Slabodnick M."/>
            <person name="Ruby J.G."/>
            <person name="Reiff S.B."/>
            <person name="Swart E.C."/>
            <person name="Gosai S."/>
            <person name="Prabakaran S."/>
            <person name="Witkowska E."/>
            <person name="Larue G.E."/>
            <person name="Fisher S."/>
            <person name="Freeman R.M."/>
            <person name="Gunawardena J."/>
            <person name="Chu W."/>
            <person name="Stover N.A."/>
            <person name="Gregory B.D."/>
            <person name="Nowacki M."/>
            <person name="Derisi J."/>
            <person name="Roy S.W."/>
            <person name="Marshall W.F."/>
            <person name="Sood P."/>
        </authorList>
    </citation>
    <scope>NUCLEOTIDE SEQUENCE [LARGE SCALE GENOMIC DNA]</scope>
    <source>
        <strain evidence="2">WM001</strain>
    </source>
</reference>
<dbReference type="PROSITE" id="PS50086">
    <property type="entry name" value="TBC_RABGAP"/>
    <property type="match status" value="1"/>
</dbReference>
<organism evidence="2 3">
    <name type="scientific">Stentor coeruleus</name>
    <dbReference type="NCBI Taxonomy" id="5963"/>
    <lineage>
        <taxon>Eukaryota</taxon>
        <taxon>Sar</taxon>
        <taxon>Alveolata</taxon>
        <taxon>Ciliophora</taxon>
        <taxon>Postciliodesmatophora</taxon>
        <taxon>Heterotrichea</taxon>
        <taxon>Heterotrichida</taxon>
        <taxon>Stentoridae</taxon>
        <taxon>Stentor</taxon>
    </lineage>
</organism>
<accession>A0A1R2CP14</accession>
<dbReference type="Proteomes" id="UP000187209">
    <property type="component" value="Unassembled WGS sequence"/>
</dbReference>
<dbReference type="SUPFAM" id="SSF47923">
    <property type="entry name" value="Ypt/Rab-GAP domain of gyp1p"/>
    <property type="match status" value="2"/>
</dbReference>
<dbReference type="Gene3D" id="1.10.8.270">
    <property type="entry name" value="putative rabgap domain of human tbc1 domain family member 14 like domains"/>
    <property type="match status" value="1"/>
</dbReference>
<dbReference type="GO" id="GO:0042147">
    <property type="term" value="P:retrograde transport, endosome to Golgi"/>
    <property type="evidence" value="ECO:0007669"/>
    <property type="project" value="InterPro"/>
</dbReference>
<dbReference type="AlphaFoldDB" id="A0A1R2CP14"/>
<keyword evidence="3" id="KW-1185">Reference proteome</keyword>
<dbReference type="GO" id="GO:0005829">
    <property type="term" value="C:cytosol"/>
    <property type="evidence" value="ECO:0007669"/>
    <property type="project" value="GOC"/>
</dbReference>
<gene>
    <name evidence="2" type="ORF">SteCoe_6809</name>
</gene>
<dbReference type="PANTHER" id="PTHR13297">
    <property type="entry name" value="TBC1 DOMAIN FAMILY MEMBER 23-RELATED"/>
    <property type="match status" value="1"/>
</dbReference>
<dbReference type="InterPro" id="IPR039755">
    <property type="entry name" value="TBC1D23"/>
</dbReference>
<dbReference type="InterPro" id="IPR035969">
    <property type="entry name" value="Rab-GAP_TBC_sf"/>
</dbReference>
<name>A0A1R2CP14_9CILI</name>
<feature type="domain" description="Rab-GAP TBC" evidence="1">
    <location>
        <begin position="4"/>
        <end position="185"/>
    </location>
</feature>
<dbReference type="InterPro" id="IPR000195">
    <property type="entry name" value="Rab-GAP-TBC_dom"/>
</dbReference>
<dbReference type="EMBL" id="MPUH01000096">
    <property type="protein sequence ID" value="OMJ90732.1"/>
    <property type="molecule type" value="Genomic_DNA"/>
</dbReference>
<evidence type="ECO:0000313" key="3">
    <source>
        <dbReference type="Proteomes" id="UP000187209"/>
    </source>
</evidence>
<protein>
    <recommendedName>
        <fullName evidence="1">Rab-GAP TBC domain-containing protein</fullName>
    </recommendedName>
</protein>
<dbReference type="OrthoDB" id="290141at2759"/>
<dbReference type="Gene3D" id="1.10.472.80">
    <property type="entry name" value="Ypt/Rab-GAP domain of gyp1p, domain 3"/>
    <property type="match status" value="1"/>
</dbReference>